<keyword evidence="3" id="KW-0288">FMN</keyword>
<keyword evidence="9" id="KW-1185">Reference proteome</keyword>
<comment type="caution">
    <text evidence="7">The sequence shown here is derived from an EMBL/GenBank/DDBJ whole genome shotgun (WGS) entry which is preliminary data.</text>
</comment>
<organism evidence="7 9">
    <name type="scientific">Nitzschia inconspicua</name>
    <dbReference type="NCBI Taxonomy" id="303405"/>
    <lineage>
        <taxon>Eukaryota</taxon>
        <taxon>Sar</taxon>
        <taxon>Stramenopiles</taxon>
        <taxon>Ochrophyta</taxon>
        <taxon>Bacillariophyta</taxon>
        <taxon>Bacillariophyceae</taxon>
        <taxon>Bacillariophycidae</taxon>
        <taxon>Bacillariales</taxon>
        <taxon>Bacillariaceae</taxon>
        <taxon>Nitzschia</taxon>
    </lineage>
</organism>
<dbReference type="OrthoDB" id="298012at2759"/>
<evidence type="ECO:0000256" key="1">
    <source>
        <dbReference type="ARBA" id="ARBA00001917"/>
    </source>
</evidence>
<evidence type="ECO:0000313" key="7">
    <source>
        <dbReference type="EMBL" id="KAG7338887.1"/>
    </source>
</evidence>
<evidence type="ECO:0000256" key="3">
    <source>
        <dbReference type="ARBA" id="ARBA00022643"/>
    </source>
</evidence>
<protein>
    <submittedName>
        <fullName evidence="7">Flavin reductase like protein</fullName>
    </submittedName>
</protein>
<proteinExistence type="inferred from homology"/>
<accession>A0A9K3K8G9</accession>
<dbReference type="SMART" id="SM00903">
    <property type="entry name" value="Flavin_Reduct"/>
    <property type="match status" value="1"/>
</dbReference>
<evidence type="ECO:0000259" key="6">
    <source>
        <dbReference type="SMART" id="SM00903"/>
    </source>
</evidence>
<evidence type="ECO:0000313" key="9">
    <source>
        <dbReference type="Proteomes" id="UP000693970"/>
    </source>
</evidence>
<feature type="region of interest" description="Disordered" evidence="5">
    <location>
        <begin position="1"/>
        <end position="24"/>
    </location>
</feature>
<dbReference type="PANTHER" id="PTHR33798:SF5">
    <property type="entry name" value="FLAVIN REDUCTASE LIKE DOMAIN-CONTAINING PROTEIN"/>
    <property type="match status" value="1"/>
</dbReference>
<feature type="domain" description="Flavin reductase like" evidence="6">
    <location>
        <begin position="40"/>
        <end position="199"/>
    </location>
</feature>
<dbReference type="AlphaFoldDB" id="A0A9K3K8G9"/>
<sequence length="236" mass="25669">MSSTTADSDPSQSSSSEWTTVNPDNREEISVPALYHLCISSIVPRPVAVITTKDPETGIVNCAPYSYSSLSGHDPPIVTHGLTVGRATGKKDTLRNIEASGEWVMNVLTTSYLDKANGCAATLPYNQDETQLVGLEVLNDCTTVNVPRLKDAPVAMEVKLLDKKEIKNVEGRHTNTVVIGQVTKFHIHKNVLKEGQPADEPRVDLIKLQAVGRAGDITYWPVGTTPETIRPIERPS</sequence>
<dbReference type="Pfam" id="PF01613">
    <property type="entry name" value="Flavin_Reduct"/>
    <property type="match status" value="1"/>
</dbReference>
<evidence type="ECO:0000313" key="8">
    <source>
        <dbReference type="EMBL" id="KAG7366184.1"/>
    </source>
</evidence>
<dbReference type="EMBL" id="JAGRRH010000007">
    <property type="protein sequence ID" value="KAG7366184.1"/>
    <property type="molecule type" value="Genomic_DNA"/>
</dbReference>
<name>A0A9K3K8G9_9STRA</name>
<evidence type="ECO:0000256" key="4">
    <source>
        <dbReference type="ARBA" id="ARBA00038054"/>
    </source>
</evidence>
<reference evidence="7" key="1">
    <citation type="journal article" date="2021" name="Sci. Rep.">
        <title>Diploid genomic architecture of Nitzschia inconspicua, an elite biomass production diatom.</title>
        <authorList>
            <person name="Oliver A."/>
            <person name="Podell S."/>
            <person name="Pinowska A."/>
            <person name="Traller J.C."/>
            <person name="Smith S.R."/>
            <person name="McClure R."/>
            <person name="Beliaev A."/>
            <person name="Bohutskyi P."/>
            <person name="Hill E.A."/>
            <person name="Rabines A."/>
            <person name="Zheng H."/>
            <person name="Allen L.Z."/>
            <person name="Kuo A."/>
            <person name="Grigoriev I.V."/>
            <person name="Allen A.E."/>
            <person name="Hazlebeck D."/>
            <person name="Allen E.E."/>
        </authorList>
    </citation>
    <scope>NUCLEOTIDE SEQUENCE</scope>
    <source>
        <strain evidence="7">Hildebrandi</strain>
    </source>
</reference>
<gene>
    <name evidence="7" type="ORF">IV203_004787</name>
    <name evidence="8" type="ORF">IV203_028854</name>
</gene>
<comment type="similarity">
    <text evidence="4">Belongs to the flavoredoxin family.</text>
</comment>
<comment type="cofactor">
    <cofactor evidence="1">
        <name>FMN</name>
        <dbReference type="ChEBI" id="CHEBI:58210"/>
    </cofactor>
</comment>
<keyword evidence="2" id="KW-0285">Flavoprotein</keyword>
<dbReference type="PANTHER" id="PTHR33798">
    <property type="entry name" value="FLAVOPROTEIN OXYGENASE"/>
    <property type="match status" value="1"/>
</dbReference>
<reference evidence="7" key="2">
    <citation type="submission" date="2021-04" db="EMBL/GenBank/DDBJ databases">
        <authorList>
            <person name="Podell S."/>
        </authorList>
    </citation>
    <scope>NUCLEOTIDE SEQUENCE</scope>
    <source>
        <strain evidence="7">Hildebrandi</strain>
    </source>
</reference>
<dbReference type="EMBL" id="JAGRRH010000046">
    <property type="protein sequence ID" value="KAG7338887.1"/>
    <property type="molecule type" value="Genomic_DNA"/>
</dbReference>
<feature type="compositionally biased region" description="Low complexity" evidence="5">
    <location>
        <begin position="1"/>
        <end position="20"/>
    </location>
</feature>
<evidence type="ECO:0000256" key="2">
    <source>
        <dbReference type="ARBA" id="ARBA00022630"/>
    </source>
</evidence>
<dbReference type="GO" id="GO:0010181">
    <property type="term" value="F:FMN binding"/>
    <property type="evidence" value="ECO:0007669"/>
    <property type="project" value="InterPro"/>
</dbReference>
<evidence type="ECO:0000256" key="5">
    <source>
        <dbReference type="SAM" id="MobiDB-lite"/>
    </source>
</evidence>
<dbReference type="InterPro" id="IPR002563">
    <property type="entry name" value="Flavin_Rdtase-like_dom"/>
</dbReference>
<dbReference type="Proteomes" id="UP000693970">
    <property type="component" value="Unassembled WGS sequence"/>
</dbReference>